<sequence length="128" mass="13497">MVTIMTVGAAVSSGEFSDEIGARDAAKAVSVDSGGAALDMLLEKQVDLVIVDETLKDMSGLDLARQVAVKNPLAAVALVSPLSEEAFHETTEGLGLLAQLPPHPRRSDARVLLEKFARVVRMTERVGG</sequence>
<dbReference type="OrthoDB" id="5418918at2"/>
<evidence type="ECO:0000313" key="3">
    <source>
        <dbReference type="EMBL" id="EPR43320.1"/>
    </source>
</evidence>
<proteinExistence type="predicted"/>
<keyword evidence="4" id="KW-1185">Reference proteome</keyword>
<dbReference type="Proteomes" id="UP000014977">
    <property type="component" value="Unassembled WGS sequence"/>
</dbReference>
<name>S7U2X4_DESML</name>
<reference evidence="3 4" key="1">
    <citation type="journal article" date="2013" name="Genome Announc.">
        <title>Draft genome sequences for three mercury-methylating, sulfate-reducing bacteria.</title>
        <authorList>
            <person name="Brown S.D."/>
            <person name="Hurt R.A.Jr."/>
            <person name="Gilmour C.C."/>
            <person name="Elias D.A."/>
        </authorList>
    </citation>
    <scope>NUCLEOTIDE SEQUENCE [LARGE SCALE GENOMIC DNA]</scope>
    <source>
        <strain evidence="3 4">DSM 2059</strain>
    </source>
</reference>
<dbReference type="AlphaFoldDB" id="S7U2X4"/>
<dbReference type="STRING" id="897.B2D07_08740"/>
<dbReference type="RefSeq" id="WP_020875693.1">
    <property type="nucleotide sequence ID" value="NZ_ATHJ01000057.1"/>
</dbReference>
<dbReference type="PROSITE" id="PS50110">
    <property type="entry name" value="RESPONSE_REGULATORY"/>
    <property type="match status" value="1"/>
</dbReference>
<protein>
    <submittedName>
        <fullName evidence="3">Response regulator receiver protein</fullName>
    </submittedName>
</protein>
<keyword evidence="1" id="KW-0597">Phosphoprotein</keyword>
<feature type="domain" description="Response regulatory" evidence="2">
    <location>
        <begin position="1"/>
        <end position="117"/>
    </location>
</feature>
<dbReference type="Pfam" id="PF00072">
    <property type="entry name" value="Response_reg"/>
    <property type="match status" value="1"/>
</dbReference>
<evidence type="ECO:0000313" key="4">
    <source>
        <dbReference type="Proteomes" id="UP000014977"/>
    </source>
</evidence>
<accession>S7U2X4</accession>
<gene>
    <name evidence="3" type="ORF">dsmv_1346</name>
</gene>
<organism evidence="3 4">
    <name type="scientific">Desulfococcus multivorans DSM 2059</name>
    <dbReference type="NCBI Taxonomy" id="1121405"/>
    <lineage>
        <taxon>Bacteria</taxon>
        <taxon>Pseudomonadati</taxon>
        <taxon>Thermodesulfobacteriota</taxon>
        <taxon>Desulfobacteria</taxon>
        <taxon>Desulfobacterales</taxon>
        <taxon>Desulfococcaceae</taxon>
        <taxon>Desulfococcus</taxon>
    </lineage>
</organism>
<feature type="modified residue" description="4-aspartylphosphate" evidence="1">
    <location>
        <position position="52"/>
    </location>
</feature>
<dbReference type="InterPro" id="IPR011006">
    <property type="entry name" value="CheY-like_superfamily"/>
</dbReference>
<dbReference type="EMBL" id="ATHJ01000057">
    <property type="protein sequence ID" value="EPR43320.1"/>
    <property type="molecule type" value="Genomic_DNA"/>
</dbReference>
<comment type="caution">
    <text evidence="3">The sequence shown here is derived from an EMBL/GenBank/DDBJ whole genome shotgun (WGS) entry which is preliminary data.</text>
</comment>
<dbReference type="SUPFAM" id="SSF52172">
    <property type="entry name" value="CheY-like"/>
    <property type="match status" value="1"/>
</dbReference>
<dbReference type="eggNOG" id="COG0745">
    <property type="taxonomic scope" value="Bacteria"/>
</dbReference>
<dbReference type="Gene3D" id="3.40.50.2300">
    <property type="match status" value="1"/>
</dbReference>
<evidence type="ECO:0000256" key="1">
    <source>
        <dbReference type="PROSITE-ProRule" id="PRU00169"/>
    </source>
</evidence>
<dbReference type="InterPro" id="IPR001789">
    <property type="entry name" value="Sig_transdc_resp-reg_receiver"/>
</dbReference>
<dbReference type="GO" id="GO:0000160">
    <property type="term" value="P:phosphorelay signal transduction system"/>
    <property type="evidence" value="ECO:0007669"/>
    <property type="project" value="InterPro"/>
</dbReference>
<evidence type="ECO:0000259" key="2">
    <source>
        <dbReference type="PROSITE" id="PS50110"/>
    </source>
</evidence>